<dbReference type="PANTHER" id="PTHR33751:SF13">
    <property type="entry name" value="CYTOCHROME BC1 COMPLEX CYTOCHROME C SUBUNIT"/>
    <property type="match status" value="1"/>
</dbReference>
<dbReference type="Gene3D" id="1.10.760.10">
    <property type="entry name" value="Cytochrome c-like domain"/>
    <property type="match status" value="2"/>
</dbReference>
<feature type="domain" description="Cytochrome c" evidence="20">
    <location>
        <begin position="56"/>
        <end position="136"/>
    </location>
</feature>
<keyword evidence="6 17" id="KW-0349">Heme</keyword>
<dbReference type="PANTHER" id="PTHR33751">
    <property type="entry name" value="CBB3-TYPE CYTOCHROME C OXIDASE SUBUNIT FIXP"/>
    <property type="match status" value="1"/>
</dbReference>
<dbReference type="GO" id="GO:0008121">
    <property type="term" value="F:quinol-cytochrome-c reductase activity"/>
    <property type="evidence" value="ECO:0007669"/>
    <property type="project" value="UniProtKB-UniRule"/>
</dbReference>
<keyword evidence="4 17" id="KW-0813">Transport</keyword>
<dbReference type="GO" id="GO:0020037">
    <property type="term" value="F:heme binding"/>
    <property type="evidence" value="ECO:0007669"/>
    <property type="project" value="UniProtKB-UniRule"/>
</dbReference>
<keyword evidence="10" id="KW-0677">Repeat</keyword>
<evidence type="ECO:0000256" key="10">
    <source>
        <dbReference type="ARBA" id="ARBA00022737"/>
    </source>
</evidence>
<feature type="binding site" description="covalent" evidence="18">
    <location>
        <position position="166"/>
    </location>
    <ligand>
        <name>heme c</name>
        <dbReference type="ChEBI" id="CHEBI:61717"/>
        <label>2</label>
    </ligand>
</feature>
<keyword evidence="12 17" id="KW-0249">Electron transport</keyword>
<feature type="binding site" description="axial binding residue" evidence="19">
    <location>
        <position position="73"/>
    </location>
    <ligand>
        <name>heme c</name>
        <dbReference type="ChEBI" id="CHEBI:61717"/>
        <label>1</label>
    </ligand>
    <ligandPart>
        <name>Fe</name>
        <dbReference type="ChEBI" id="CHEBI:18248"/>
    </ligandPart>
</feature>
<comment type="caution">
    <text evidence="17">Lacks conserved residue(s) required for the propagation of feature annotation.</text>
</comment>
<evidence type="ECO:0000256" key="5">
    <source>
        <dbReference type="ARBA" id="ARBA00022475"/>
    </source>
</evidence>
<dbReference type="PROSITE" id="PS51007">
    <property type="entry name" value="CYTC"/>
    <property type="match status" value="2"/>
</dbReference>
<evidence type="ECO:0000256" key="14">
    <source>
        <dbReference type="ARBA" id="ARBA00023004"/>
    </source>
</evidence>
<keyword evidence="13 17" id="KW-1133">Transmembrane helix</keyword>
<dbReference type="SUPFAM" id="SSF46626">
    <property type="entry name" value="Cytochrome c"/>
    <property type="match status" value="2"/>
</dbReference>
<evidence type="ECO:0000256" key="6">
    <source>
        <dbReference type="ARBA" id="ARBA00022617"/>
    </source>
</evidence>
<feature type="binding site" description="covalent" evidence="18">
    <location>
        <position position="72"/>
    </location>
    <ligand>
        <name>heme c</name>
        <dbReference type="ChEBI" id="CHEBI:61717"/>
        <label>1</label>
    </ligand>
</feature>
<evidence type="ECO:0000313" key="21">
    <source>
        <dbReference type="EMBL" id="PVZ08964.1"/>
    </source>
</evidence>
<keyword evidence="15 17" id="KW-0472">Membrane</keyword>
<comment type="PTM">
    <text evidence="18">Binds 2 heme c groups covalently per subunit.</text>
</comment>
<dbReference type="Proteomes" id="UP000245639">
    <property type="component" value="Unassembled WGS sequence"/>
</dbReference>
<feature type="binding site" description="axial binding residue" evidence="19">
    <location>
        <position position="170"/>
    </location>
    <ligand>
        <name>heme c</name>
        <dbReference type="ChEBI" id="CHEBI:61717"/>
        <label>2</label>
    </ligand>
    <ligandPart>
        <name>Fe</name>
        <dbReference type="ChEBI" id="CHEBI:18248"/>
    </ligandPart>
</feature>
<comment type="caution">
    <text evidence="21">The sequence shown here is derived from an EMBL/GenBank/DDBJ whole genome shotgun (WGS) entry which is preliminary data.</text>
</comment>
<dbReference type="Pfam" id="PF00034">
    <property type="entry name" value="Cytochrom_C"/>
    <property type="match status" value="1"/>
</dbReference>
<keyword evidence="8 17" id="KW-0812">Transmembrane</keyword>
<organism evidence="21 22">
    <name type="scientific">Actinomycetospora cinnamomea</name>
    <dbReference type="NCBI Taxonomy" id="663609"/>
    <lineage>
        <taxon>Bacteria</taxon>
        <taxon>Bacillati</taxon>
        <taxon>Actinomycetota</taxon>
        <taxon>Actinomycetes</taxon>
        <taxon>Pseudonocardiales</taxon>
        <taxon>Pseudonocardiaceae</taxon>
        <taxon>Actinomycetospora</taxon>
    </lineage>
</organism>
<evidence type="ECO:0000256" key="12">
    <source>
        <dbReference type="ARBA" id="ARBA00022982"/>
    </source>
</evidence>
<feature type="binding site" description="covalent" evidence="18">
    <location>
        <position position="169"/>
    </location>
    <ligand>
        <name>heme c</name>
        <dbReference type="ChEBI" id="CHEBI:61717"/>
        <label>2</label>
    </ligand>
</feature>
<comment type="catalytic activity">
    <reaction evidence="16 17">
        <text>a quinol + 2 Fe(III)-[cytochrome c](out) = a quinone + 2 Fe(II)-[cytochrome c](out) + 2 H(+)(out)</text>
        <dbReference type="Rhea" id="RHEA:11484"/>
        <dbReference type="Rhea" id="RHEA-COMP:10350"/>
        <dbReference type="Rhea" id="RHEA-COMP:14399"/>
        <dbReference type="ChEBI" id="CHEBI:15378"/>
        <dbReference type="ChEBI" id="CHEBI:24646"/>
        <dbReference type="ChEBI" id="CHEBI:29033"/>
        <dbReference type="ChEBI" id="CHEBI:29034"/>
        <dbReference type="ChEBI" id="CHEBI:132124"/>
        <dbReference type="EC" id="7.1.1.8"/>
    </reaction>
</comment>
<evidence type="ECO:0000256" key="18">
    <source>
        <dbReference type="PIRSR" id="PIRSR000007-50"/>
    </source>
</evidence>
<evidence type="ECO:0000259" key="20">
    <source>
        <dbReference type="PROSITE" id="PS51007"/>
    </source>
</evidence>
<name>A0A2U1F9X1_9PSEU</name>
<evidence type="ECO:0000256" key="13">
    <source>
        <dbReference type="ARBA" id="ARBA00022989"/>
    </source>
</evidence>
<evidence type="ECO:0000256" key="15">
    <source>
        <dbReference type="ARBA" id="ARBA00023136"/>
    </source>
</evidence>
<evidence type="ECO:0000256" key="1">
    <source>
        <dbReference type="ARBA" id="ARBA00004651"/>
    </source>
</evidence>
<accession>A0A2U1F9X1</accession>
<gene>
    <name evidence="21" type="ORF">C8D89_107126</name>
</gene>
<dbReference type="PIRSF" id="PIRSF000007">
    <property type="entry name" value="Ubiq_cycred_cyc"/>
    <property type="match status" value="1"/>
</dbReference>
<feature type="binding site" description="covalent" evidence="18">
    <location>
        <position position="69"/>
    </location>
    <ligand>
        <name>heme c</name>
        <dbReference type="ChEBI" id="CHEBI:61717"/>
        <label>1</label>
    </ligand>
</feature>
<comment type="subcellular location">
    <subcellularLocation>
        <location evidence="1 17">Cell membrane</location>
        <topology evidence="1 17">Multi-pass membrane protein</topology>
    </subcellularLocation>
</comment>
<feature type="domain" description="Cytochrome c" evidence="20">
    <location>
        <begin position="153"/>
        <end position="231"/>
    </location>
</feature>
<evidence type="ECO:0000256" key="3">
    <source>
        <dbReference type="ARBA" id="ARBA00017819"/>
    </source>
</evidence>
<dbReference type="EMBL" id="QEKW01000007">
    <property type="protein sequence ID" value="PVZ08964.1"/>
    <property type="molecule type" value="Genomic_DNA"/>
</dbReference>
<protein>
    <recommendedName>
        <fullName evidence="3 17">Cytochrome bc1 complex cytochrome c subunit</fullName>
        <ecNumber evidence="2 17">7.1.1.8</ecNumber>
    </recommendedName>
</protein>
<feature type="transmembrane region" description="Helical" evidence="17">
    <location>
        <begin position="254"/>
        <end position="272"/>
    </location>
</feature>
<sequence length="275" mass="28475">MSDEKPRTARTRARRGSKMRRRLSGLLALGVALVAVGGLYTVITPDPEPALAADPAIVREGQQIYDNSCITCHGTNLQGVEGRGPSLIGVGEASVYYQVSTGRMPLAAQGAAAERKPPRFNEAQIDALGAYIQANGGGPVTPVVAQGEQLRGNDLGRGGELFRLNCAQCHNFTGRGGALSSGKFAPNLDPASERQIYAAMLSGPANMPTFADSQLSPDEKRDIIGYIKSVGAANEATDPGGAGLGGFGPVPEGAVAFFVGLAALIGISLWIGSRQ</sequence>
<comment type="subunit">
    <text evidence="17">The cytochrome bc1 complex is composed of a cytochrome b (QcrB), the Rieske iron-sulfur protein (QcrA) and a diheme cytochrome c (QcrC) subunit.</text>
</comment>
<evidence type="ECO:0000256" key="9">
    <source>
        <dbReference type="ARBA" id="ARBA00022723"/>
    </source>
</evidence>
<evidence type="ECO:0000256" key="19">
    <source>
        <dbReference type="PIRSR" id="PIRSR000007-51"/>
    </source>
</evidence>
<evidence type="ECO:0000256" key="11">
    <source>
        <dbReference type="ARBA" id="ARBA00022967"/>
    </source>
</evidence>
<keyword evidence="9 17" id="KW-0479">Metal-binding</keyword>
<evidence type="ECO:0000256" key="17">
    <source>
        <dbReference type="PIRNR" id="PIRNR000007"/>
    </source>
</evidence>
<evidence type="ECO:0000256" key="7">
    <source>
        <dbReference type="ARBA" id="ARBA00022660"/>
    </source>
</evidence>
<evidence type="ECO:0000256" key="16">
    <source>
        <dbReference type="ARBA" id="ARBA00029351"/>
    </source>
</evidence>
<dbReference type="InterPro" id="IPR036909">
    <property type="entry name" value="Cyt_c-like_dom_sf"/>
</dbReference>
<evidence type="ECO:0000256" key="2">
    <source>
        <dbReference type="ARBA" id="ARBA00012951"/>
    </source>
</evidence>
<reference evidence="21 22" key="1">
    <citation type="submission" date="2018-04" db="EMBL/GenBank/DDBJ databases">
        <title>Genomic Encyclopedia of Type Strains, Phase IV (KMG-IV): sequencing the most valuable type-strain genomes for metagenomic binning, comparative biology and taxonomic classification.</title>
        <authorList>
            <person name="Goeker M."/>
        </authorList>
    </citation>
    <scope>NUCLEOTIDE SEQUENCE [LARGE SCALE GENOMIC DNA]</scope>
    <source>
        <strain evidence="21 22">DSM 45771</strain>
    </source>
</reference>
<dbReference type="InterPro" id="IPR009152">
    <property type="entry name" value="bc1_cytC-su"/>
</dbReference>
<evidence type="ECO:0000313" key="22">
    <source>
        <dbReference type="Proteomes" id="UP000245639"/>
    </source>
</evidence>
<dbReference type="GO" id="GO:0005886">
    <property type="term" value="C:plasma membrane"/>
    <property type="evidence" value="ECO:0007669"/>
    <property type="project" value="UniProtKB-SubCell"/>
</dbReference>
<keyword evidence="22" id="KW-1185">Reference proteome</keyword>
<dbReference type="OrthoDB" id="9811281at2"/>
<dbReference type="InterPro" id="IPR050597">
    <property type="entry name" value="Cytochrome_c_Oxidase_Subunit"/>
</dbReference>
<keyword evidence="7 17" id="KW-0679">Respiratory chain</keyword>
<dbReference type="InterPro" id="IPR009056">
    <property type="entry name" value="Cyt_c-like_dom"/>
</dbReference>
<dbReference type="GO" id="GO:0005506">
    <property type="term" value="F:iron ion binding"/>
    <property type="evidence" value="ECO:0007669"/>
    <property type="project" value="UniProtKB-UniRule"/>
</dbReference>
<dbReference type="EC" id="7.1.1.8" evidence="2 17"/>
<keyword evidence="14 17" id="KW-0408">Iron</keyword>
<proteinExistence type="predicted"/>
<evidence type="ECO:0000256" key="8">
    <source>
        <dbReference type="ARBA" id="ARBA00022692"/>
    </source>
</evidence>
<keyword evidence="5 17" id="KW-1003">Cell membrane</keyword>
<keyword evidence="11 17" id="KW-1278">Translocase</keyword>
<dbReference type="AlphaFoldDB" id="A0A2U1F9X1"/>
<dbReference type="Pfam" id="PF13442">
    <property type="entry name" value="Cytochrome_CBB3"/>
    <property type="match status" value="1"/>
</dbReference>
<dbReference type="RefSeq" id="WP_116708956.1">
    <property type="nucleotide sequence ID" value="NZ_QEKW01000007.1"/>
</dbReference>
<evidence type="ECO:0000256" key="4">
    <source>
        <dbReference type="ARBA" id="ARBA00022448"/>
    </source>
</evidence>